<gene>
    <name evidence="1" type="ORF">A3Z62_24255</name>
    <name evidence="2" type="ORF">A3Z62_24270</name>
</gene>
<dbReference type="AlphaFoldDB" id="A0A5Z6CHS9"/>
<dbReference type="EMBL" id="AAKJFK010000185">
    <property type="protein sequence ID" value="ECS3239712.1"/>
    <property type="molecule type" value="Genomic_DNA"/>
</dbReference>
<feature type="non-terminal residue" evidence="2">
    <location>
        <position position="28"/>
    </location>
</feature>
<name>A0A5Z6CHS9_SALDE</name>
<sequence length="28" mass="3136">MFISDKVSSMTKLQPNTVIRAALDLLNE</sequence>
<dbReference type="EMBL" id="AAKJFK010000186">
    <property type="protein sequence ID" value="ECS3239715.1"/>
    <property type="molecule type" value="Genomic_DNA"/>
</dbReference>
<comment type="caution">
    <text evidence="2">The sequence shown here is derived from an EMBL/GenBank/DDBJ whole genome shotgun (WGS) entry which is preliminary data.</text>
</comment>
<proteinExistence type="predicted"/>
<protein>
    <submittedName>
        <fullName evidence="2">TetR family transcriptional regulator</fullName>
    </submittedName>
</protein>
<evidence type="ECO:0000313" key="1">
    <source>
        <dbReference type="EMBL" id="ECS3239712.1"/>
    </source>
</evidence>
<accession>A0A5Z6CHS9</accession>
<reference evidence="2" key="1">
    <citation type="submission" date="2018-07" db="EMBL/GenBank/DDBJ databases">
        <authorList>
            <consortium name="NARMS: The National Antimicrobial Resistance Monitoring System"/>
        </authorList>
    </citation>
    <scope>NUCLEOTIDE SEQUENCE</scope>
    <source>
        <strain evidence="2">CVM N57264F</strain>
    </source>
</reference>
<evidence type="ECO:0000313" key="2">
    <source>
        <dbReference type="EMBL" id="ECS3239715.1"/>
    </source>
</evidence>
<organism evidence="2">
    <name type="scientific">Salmonella derby</name>
    <dbReference type="NCBI Taxonomy" id="28144"/>
    <lineage>
        <taxon>Bacteria</taxon>
        <taxon>Pseudomonadati</taxon>
        <taxon>Pseudomonadota</taxon>
        <taxon>Gammaproteobacteria</taxon>
        <taxon>Enterobacterales</taxon>
        <taxon>Enterobacteriaceae</taxon>
        <taxon>Salmonella</taxon>
    </lineage>
</organism>